<dbReference type="AlphaFoldDB" id="A0A4Y2Q611"/>
<name>A0A4Y2Q611_ARAVE</name>
<evidence type="ECO:0000313" key="2">
    <source>
        <dbReference type="Proteomes" id="UP000499080"/>
    </source>
</evidence>
<reference evidence="1 2" key="1">
    <citation type="journal article" date="2019" name="Sci. Rep.">
        <title>Orb-weaving spider Araneus ventricosus genome elucidates the spidroin gene catalogue.</title>
        <authorList>
            <person name="Kono N."/>
            <person name="Nakamura H."/>
            <person name="Ohtoshi R."/>
            <person name="Moran D.A.P."/>
            <person name="Shinohara A."/>
            <person name="Yoshida Y."/>
            <person name="Fujiwara M."/>
            <person name="Mori M."/>
            <person name="Tomita M."/>
            <person name="Arakawa K."/>
        </authorList>
    </citation>
    <scope>NUCLEOTIDE SEQUENCE [LARGE SCALE GENOMIC DNA]</scope>
</reference>
<organism evidence="1 2">
    <name type="scientific">Araneus ventricosus</name>
    <name type="common">Orbweaver spider</name>
    <name type="synonym">Epeira ventricosa</name>
    <dbReference type="NCBI Taxonomy" id="182803"/>
    <lineage>
        <taxon>Eukaryota</taxon>
        <taxon>Metazoa</taxon>
        <taxon>Ecdysozoa</taxon>
        <taxon>Arthropoda</taxon>
        <taxon>Chelicerata</taxon>
        <taxon>Arachnida</taxon>
        <taxon>Araneae</taxon>
        <taxon>Araneomorphae</taxon>
        <taxon>Entelegynae</taxon>
        <taxon>Araneoidea</taxon>
        <taxon>Araneidae</taxon>
        <taxon>Araneus</taxon>
    </lineage>
</organism>
<protein>
    <submittedName>
        <fullName evidence="1">Uncharacterized protein</fullName>
    </submittedName>
</protein>
<gene>
    <name evidence="1" type="ORF">AVEN_49829_1</name>
</gene>
<keyword evidence="2" id="KW-1185">Reference proteome</keyword>
<sequence length="129" mass="15632">MKPTSQTIRNQIAERNRLLSIWQASRDPTDESRFNRAQNFRRKLFEIEDQKRFFKLINEVFLDEAPHFETHLKNHQEKIQHHTYLWYTNKAYSNTEKGEEIANRAMPTFDLSKKLIFGEEFSIFRCDFS</sequence>
<comment type="caution">
    <text evidence="1">The sequence shown here is derived from an EMBL/GenBank/DDBJ whole genome shotgun (WGS) entry which is preliminary data.</text>
</comment>
<accession>A0A4Y2Q611</accession>
<evidence type="ECO:0000313" key="1">
    <source>
        <dbReference type="EMBL" id="GBN59029.1"/>
    </source>
</evidence>
<dbReference type="EMBL" id="BGPR01013053">
    <property type="protein sequence ID" value="GBN59029.1"/>
    <property type="molecule type" value="Genomic_DNA"/>
</dbReference>
<dbReference type="Proteomes" id="UP000499080">
    <property type="component" value="Unassembled WGS sequence"/>
</dbReference>
<proteinExistence type="predicted"/>